<reference evidence="1 2" key="1">
    <citation type="submission" date="2019-06" db="EMBL/GenBank/DDBJ databases">
        <authorList>
            <person name="Broberg M."/>
        </authorList>
    </citation>
    <scope>NUCLEOTIDE SEQUENCE [LARGE SCALE GENOMIC DNA]</scope>
</reference>
<sequence>MGYTWSPVMHKILLSLAGRDYHVIVWGEEALRRLGLAVPSGLDHDVMLVVEQGDMVDAGYRLLSGGFQRTPISYALDLENRRHIHDVTKRRIERDFKDFNMITQRFVYRRPLAERIHGMEETIKVCLIPSWYAQISVMSDSALEFDYIGEFFWPKASRLLISFVTVAVTGPITGLWKHLLVMWATFWLYRGGGLPDTVMDHCDHELAREYFIHYLRRVQFGRSPLATLFPHLADLIVTVAFPLPLPEIPGLENAEQVL</sequence>
<accession>A0ABY6ULT3</accession>
<keyword evidence="2" id="KW-1185">Reference proteome</keyword>
<feature type="non-terminal residue" evidence="1">
    <location>
        <position position="258"/>
    </location>
</feature>
<evidence type="ECO:0000313" key="2">
    <source>
        <dbReference type="Proteomes" id="UP000766486"/>
    </source>
</evidence>
<gene>
    <name evidence="1" type="ORF">CLO192961_LOCUS315812</name>
</gene>
<organism evidence="1 2">
    <name type="scientific">Bionectria ochroleuca</name>
    <name type="common">Gliocladium roseum</name>
    <dbReference type="NCBI Taxonomy" id="29856"/>
    <lineage>
        <taxon>Eukaryota</taxon>
        <taxon>Fungi</taxon>
        <taxon>Dikarya</taxon>
        <taxon>Ascomycota</taxon>
        <taxon>Pezizomycotina</taxon>
        <taxon>Sordariomycetes</taxon>
        <taxon>Hypocreomycetidae</taxon>
        <taxon>Hypocreales</taxon>
        <taxon>Bionectriaceae</taxon>
        <taxon>Clonostachys</taxon>
    </lineage>
</organism>
<dbReference type="EMBL" id="CABFNS010000837">
    <property type="protein sequence ID" value="VUC31958.1"/>
    <property type="molecule type" value="Genomic_DNA"/>
</dbReference>
<name>A0ABY6ULT3_BIOOC</name>
<protein>
    <submittedName>
        <fullName evidence="1">Uncharacterized protein</fullName>
    </submittedName>
</protein>
<evidence type="ECO:0000313" key="1">
    <source>
        <dbReference type="EMBL" id="VUC31958.1"/>
    </source>
</evidence>
<comment type="caution">
    <text evidence="1">The sequence shown here is derived from an EMBL/GenBank/DDBJ whole genome shotgun (WGS) entry which is preliminary data.</text>
</comment>
<dbReference type="Proteomes" id="UP000766486">
    <property type="component" value="Unassembled WGS sequence"/>
</dbReference>
<proteinExistence type="predicted"/>